<evidence type="ECO:0000313" key="10">
    <source>
        <dbReference type="Proteomes" id="UP000054928"/>
    </source>
</evidence>
<evidence type="ECO:0000256" key="2">
    <source>
        <dbReference type="ARBA" id="ARBA00022737"/>
    </source>
</evidence>
<dbReference type="GO" id="GO:0047134">
    <property type="term" value="F:protein-disulfide reductase [NAD(P)H] activity"/>
    <property type="evidence" value="ECO:0007669"/>
    <property type="project" value="UniProtKB-EC"/>
</dbReference>
<sequence length="361" mass="41034">MASATRVAAKCVNQAMLSCAQADDSTTVATKENDPAAKENNLAEQLPPGVTLIDEKEPVPSNSKQLEQFVSGGGGFIPTGGITYRWRYTYPYRGGFRYGWRYPIGYWNSFGRSIYGPSCFFGRTWGGFYYSWNKCKYVLLANINVTGVINPIMSVHQKLSYLIPEDASIVDIFTLDYQSLSCLPDRSYVMDSLLQNELMLKSGEVVSTSQALDGKKIIGFYFSGSYCPPCRKFTPLLDIVYNNIKKAGHDDVEIIFISSDKEEAKFTEYYDEMPWIALPYKRRDLKLELCEKFGIKTVPTLIFFNERGEVVEREGRHFITDHVDDIDGILAHLRQSRITEYSAFLKQTYTSRRSRLTETAT</sequence>
<dbReference type="RefSeq" id="XP_024581169.1">
    <property type="nucleotide sequence ID" value="XM_024730942.1"/>
</dbReference>
<name>A0A0P1ATX2_PLAHL</name>
<dbReference type="SUPFAM" id="SSF52833">
    <property type="entry name" value="Thioredoxin-like"/>
    <property type="match status" value="1"/>
</dbReference>
<comment type="similarity">
    <text evidence="5">Belongs to the nucleoredoxin family.</text>
</comment>
<dbReference type="InterPro" id="IPR012336">
    <property type="entry name" value="Thioredoxin-like_fold"/>
</dbReference>
<dbReference type="PANTHER" id="PTHR13871:SF96">
    <property type="entry name" value="THIOREDOXIN DOMAIN-CONTAINING PROTEIN"/>
    <property type="match status" value="1"/>
</dbReference>
<dbReference type="Pfam" id="PF13905">
    <property type="entry name" value="Thioredoxin_8"/>
    <property type="match status" value="1"/>
</dbReference>
<organism evidence="9 10">
    <name type="scientific">Plasmopara halstedii</name>
    <name type="common">Downy mildew of sunflower</name>
    <dbReference type="NCBI Taxonomy" id="4781"/>
    <lineage>
        <taxon>Eukaryota</taxon>
        <taxon>Sar</taxon>
        <taxon>Stramenopiles</taxon>
        <taxon>Oomycota</taxon>
        <taxon>Peronosporomycetes</taxon>
        <taxon>Peronosporales</taxon>
        <taxon>Peronosporaceae</taxon>
        <taxon>Plasmopara</taxon>
    </lineage>
</organism>
<dbReference type="InterPro" id="IPR013766">
    <property type="entry name" value="Thioredoxin_domain"/>
</dbReference>
<evidence type="ECO:0000313" key="9">
    <source>
        <dbReference type="EMBL" id="CEG44800.1"/>
    </source>
</evidence>
<evidence type="ECO:0000256" key="1">
    <source>
        <dbReference type="ARBA" id="ARBA00012612"/>
    </source>
</evidence>
<keyword evidence="4" id="KW-0520">NAD</keyword>
<keyword evidence="10" id="KW-1185">Reference proteome</keyword>
<comment type="catalytic activity">
    <reaction evidence="6">
        <text>[protein]-dithiol + NAD(+) = [protein]-disulfide + NADH + H(+)</text>
        <dbReference type="Rhea" id="RHEA:18749"/>
        <dbReference type="Rhea" id="RHEA-COMP:10593"/>
        <dbReference type="Rhea" id="RHEA-COMP:10594"/>
        <dbReference type="ChEBI" id="CHEBI:15378"/>
        <dbReference type="ChEBI" id="CHEBI:29950"/>
        <dbReference type="ChEBI" id="CHEBI:50058"/>
        <dbReference type="ChEBI" id="CHEBI:57540"/>
        <dbReference type="ChEBI" id="CHEBI:57945"/>
        <dbReference type="EC" id="1.8.1.8"/>
    </reaction>
</comment>
<accession>A0A0P1ATX2</accession>
<dbReference type="PROSITE" id="PS51352">
    <property type="entry name" value="THIOREDOXIN_2"/>
    <property type="match status" value="1"/>
</dbReference>
<dbReference type="GeneID" id="36396191"/>
<comment type="catalytic activity">
    <reaction evidence="7">
        <text>[protein]-dithiol + NADP(+) = [protein]-disulfide + NADPH + H(+)</text>
        <dbReference type="Rhea" id="RHEA:18753"/>
        <dbReference type="Rhea" id="RHEA-COMP:10593"/>
        <dbReference type="Rhea" id="RHEA-COMP:10594"/>
        <dbReference type="ChEBI" id="CHEBI:15378"/>
        <dbReference type="ChEBI" id="CHEBI:29950"/>
        <dbReference type="ChEBI" id="CHEBI:50058"/>
        <dbReference type="ChEBI" id="CHEBI:57783"/>
        <dbReference type="ChEBI" id="CHEBI:58349"/>
        <dbReference type="EC" id="1.8.1.8"/>
    </reaction>
</comment>
<evidence type="ECO:0000256" key="3">
    <source>
        <dbReference type="ARBA" id="ARBA00023002"/>
    </source>
</evidence>
<dbReference type="Proteomes" id="UP000054928">
    <property type="component" value="Unassembled WGS sequence"/>
</dbReference>
<dbReference type="EMBL" id="CCYD01001336">
    <property type="protein sequence ID" value="CEG44800.1"/>
    <property type="molecule type" value="Genomic_DNA"/>
</dbReference>
<dbReference type="AlphaFoldDB" id="A0A0P1ATX2"/>
<dbReference type="Gene3D" id="3.40.30.10">
    <property type="entry name" value="Glutaredoxin"/>
    <property type="match status" value="1"/>
</dbReference>
<evidence type="ECO:0000256" key="5">
    <source>
        <dbReference type="ARBA" id="ARBA00025782"/>
    </source>
</evidence>
<dbReference type="PANTHER" id="PTHR13871">
    <property type="entry name" value="THIOREDOXIN"/>
    <property type="match status" value="1"/>
</dbReference>
<reference evidence="10" key="1">
    <citation type="submission" date="2014-09" db="EMBL/GenBank/DDBJ databases">
        <authorList>
            <person name="Sharma Rahul"/>
            <person name="Thines Marco"/>
        </authorList>
    </citation>
    <scope>NUCLEOTIDE SEQUENCE [LARGE SCALE GENOMIC DNA]</scope>
</reference>
<dbReference type="EC" id="1.8.1.8" evidence="1"/>
<proteinExistence type="inferred from homology"/>
<dbReference type="STRING" id="4781.A0A0P1ATX2"/>
<evidence type="ECO:0000256" key="6">
    <source>
        <dbReference type="ARBA" id="ARBA00047388"/>
    </source>
</evidence>
<protein>
    <recommendedName>
        <fullName evidence="1">protein-disulfide reductase</fullName>
        <ecNumber evidence="1">1.8.1.8</ecNumber>
    </recommendedName>
</protein>
<feature type="domain" description="Thioredoxin" evidence="8">
    <location>
        <begin position="177"/>
        <end position="335"/>
    </location>
</feature>
<dbReference type="InterPro" id="IPR036249">
    <property type="entry name" value="Thioredoxin-like_sf"/>
</dbReference>
<dbReference type="OrthoDB" id="409136at2759"/>
<evidence type="ECO:0000259" key="8">
    <source>
        <dbReference type="PROSITE" id="PS51352"/>
    </source>
</evidence>
<keyword evidence="2" id="KW-0677">Repeat</keyword>
<dbReference type="InterPro" id="IPR052259">
    <property type="entry name" value="Nucleoredoxin-like"/>
</dbReference>
<evidence type="ECO:0000256" key="4">
    <source>
        <dbReference type="ARBA" id="ARBA00023027"/>
    </source>
</evidence>
<keyword evidence="3" id="KW-0560">Oxidoreductase</keyword>
<evidence type="ECO:0000256" key="7">
    <source>
        <dbReference type="ARBA" id="ARBA00047804"/>
    </source>
</evidence>